<dbReference type="OrthoDB" id="7868417at2759"/>
<proteinExistence type="predicted"/>
<keyword evidence="3" id="KW-1185">Reference proteome</keyword>
<dbReference type="HOGENOM" id="CLU_1062718_0_0_1"/>
<gene>
    <name evidence="2" type="primary">Dgri\GH13689</name>
    <name evidence="2" type="ORF">Dgri_GH13689</name>
</gene>
<sequence length="262" mass="29332">MPNLSLEPYCESESSLNPYALEFVPSFMKSGEISSKKKQSFAQKMKTATTSTTTLTQRKLPCGDASYLQAQRQLFELMHQLGEKLMPLKAIKVSLAPDGQGINVQFKAEHGSTGKHMLDESLCQDAALHLELSNRCSISRRLPNVLAANFMARMGEVLKDKMEWNEDSQKTTAHKLQETKRKIHTTSVSKDTHHSHQIDLSTTTALVSDKFTTNQLTQEPFDRNGVVTSFSRLCNATTPQQNIYSNNLMPGTSSTEEEPKFE</sequence>
<feature type="region of interest" description="Disordered" evidence="1">
    <location>
        <begin position="241"/>
        <end position="262"/>
    </location>
</feature>
<reference evidence="2 3" key="1">
    <citation type="journal article" date="2007" name="Nature">
        <title>Evolution of genes and genomes on the Drosophila phylogeny.</title>
        <authorList>
            <consortium name="Drosophila 12 Genomes Consortium"/>
            <person name="Clark A.G."/>
            <person name="Eisen M.B."/>
            <person name="Smith D.R."/>
            <person name="Bergman C.M."/>
            <person name="Oliver B."/>
            <person name="Markow T.A."/>
            <person name="Kaufman T.C."/>
            <person name="Kellis M."/>
            <person name="Gelbart W."/>
            <person name="Iyer V.N."/>
            <person name="Pollard D.A."/>
            <person name="Sackton T.B."/>
            <person name="Larracuente A.M."/>
            <person name="Singh N.D."/>
            <person name="Abad J.P."/>
            <person name="Abt D.N."/>
            <person name="Adryan B."/>
            <person name="Aguade M."/>
            <person name="Akashi H."/>
            <person name="Anderson W.W."/>
            <person name="Aquadro C.F."/>
            <person name="Ardell D.H."/>
            <person name="Arguello R."/>
            <person name="Artieri C.G."/>
            <person name="Barbash D.A."/>
            <person name="Barker D."/>
            <person name="Barsanti P."/>
            <person name="Batterham P."/>
            <person name="Batzoglou S."/>
            <person name="Begun D."/>
            <person name="Bhutkar A."/>
            <person name="Blanco E."/>
            <person name="Bosak S.A."/>
            <person name="Bradley R.K."/>
            <person name="Brand A.D."/>
            <person name="Brent M.R."/>
            <person name="Brooks A.N."/>
            <person name="Brown R.H."/>
            <person name="Butlin R.K."/>
            <person name="Caggese C."/>
            <person name="Calvi B.R."/>
            <person name="Bernardo de Carvalho A."/>
            <person name="Caspi A."/>
            <person name="Castrezana S."/>
            <person name="Celniker S.E."/>
            <person name="Chang J.L."/>
            <person name="Chapple C."/>
            <person name="Chatterji S."/>
            <person name="Chinwalla A."/>
            <person name="Civetta A."/>
            <person name="Clifton S.W."/>
            <person name="Comeron J.M."/>
            <person name="Costello J.C."/>
            <person name="Coyne J.A."/>
            <person name="Daub J."/>
            <person name="David R.G."/>
            <person name="Delcher A.L."/>
            <person name="Delehaunty K."/>
            <person name="Do C.B."/>
            <person name="Ebling H."/>
            <person name="Edwards K."/>
            <person name="Eickbush T."/>
            <person name="Evans J.D."/>
            <person name="Filipski A."/>
            <person name="Findeiss S."/>
            <person name="Freyhult E."/>
            <person name="Fulton L."/>
            <person name="Fulton R."/>
            <person name="Garcia A.C."/>
            <person name="Gardiner A."/>
            <person name="Garfield D.A."/>
            <person name="Garvin B.E."/>
            <person name="Gibson G."/>
            <person name="Gilbert D."/>
            <person name="Gnerre S."/>
            <person name="Godfrey J."/>
            <person name="Good R."/>
            <person name="Gotea V."/>
            <person name="Gravely B."/>
            <person name="Greenberg A.J."/>
            <person name="Griffiths-Jones S."/>
            <person name="Gross S."/>
            <person name="Guigo R."/>
            <person name="Gustafson E.A."/>
            <person name="Haerty W."/>
            <person name="Hahn M.W."/>
            <person name="Halligan D.L."/>
            <person name="Halpern A.L."/>
            <person name="Halter G.M."/>
            <person name="Han M.V."/>
            <person name="Heger A."/>
            <person name="Hillier L."/>
            <person name="Hinrichs A.S."/>
            <person name="Holmes I."/>
            <person name="Hoskins R.A."/>
            <person name="Hubisz M.J."/>
            <person name="Hultmark D."/>
            <person name="Huntley M.A."/>
            <person name="Jaffe D.B."/>
            <person name="Jagadeeshan S."/>
            <person name="Jeck W.R."/>
            <person name="Johnson J."/>
            <person name="Jones C.D."/>
            <person name="Jordan W.C."/>
            <person name="Karpen G.H."/>
            <person name="Kataoka E."/>
            <person name="Keightley P.D."/>
            <person name="Kheradpour P."/>
            <person name="Kirkness E.F."/>
            <person name="Koerich L.B."/>
            <person name="Kristiansen K."/>
            <person name="Kudrna D."/>
            <person name="Kulathinal R.J."/>
            <person name="Kumar S."/>
            <person name="Kwok R."/>
            <person name="Lander E."/>
            <person name="Langley C.H."/>
            <person name="Lapoint R."/>
            <person name="Lazzaro B.P."/>
            <person name="Lee S.J."/>
            <person name="Levesque L."/>
            <person name="Li R."/>
            <person name="Lin C.F."/>
            <person name="Lin M.F."/>
            <person name="Lindblad-Toh K."/>
            <person name="Llopart A."/>
            <person name="Long M."/>
            <person name="Low L."/>
            <person name="Lozovsky E."/>
            <person name="Lu J."/>
            <person name="Luo M."/>
            <person name="Machado C.A."/>
            <person name="Makalowski W."/>
            <person name="Marzo M."/>
            <person name="Matsuda M."/>
            <person name="Matzkin L."/>
            <person name="McAllister B."/>
            <person name="McBride C.S."/>
            <person name="McKernan B."/>
            <person name="McKernan K."/>
            <person name="Mendez-Lago M."/>
            <person name="Minx P."/>
            <person name="Mollenhauer M.U."/>
            <person name="Montooth K."/>
            <person name="Mount S.M."/>
            <person name="Mu X."/>
            <person name="Myers E."/>
            <person name="Negre B."/>
            <person name="Newfeld S."/>
            <person name="Nielsen R."/>
            <person name="Noor M.A."/>
            <person name="O'Grady P."/>
            <person name="Pachter L."/>
            <person name="Papaceit M."/>
            <person name="Parisi M.J."/>
            <person name="Parisi M."/>
            <person name="Parts L."/>
            <person name="Pedersen J.S."/>
            <person name="Pesole G."/>
            <person name="Phillippy A.M."/>
            <person name="Ponting C.P."/>
            <person name="Pop M."/>
            <person name="Porcelli D."/>
            <person name="Powell J.R."/>
            <person name="Prohaska S."/>
            <person name="Pruitt K."/>
            <person name="Puig M."/>
            <person name="Quesneville H."/>
            <person name="Ram K.R."/>
            <person name="Rand D."/>
            <person name="Rasmussen M.D."/>
            <person name="Reed L.K."/>
            <person name="Reenan R."/>
            <person name="Reily A."/>
            <person name="Remington K.A."/>
            <person name="Rieger T.T."/>
            <person name="Ritchie M.G."/>
            <person name="Robin C."/>
            <person name="Rogers Y.H."/>
            <person name="Rohde C."/>
            <person name="Rozas J."/>
            <person name="Rubenfield M.J."/>
            <person name="Ruiz A."/>
            <person name="Russo S."/>
            <person name="Salzberg S.L."/>
            <person name="Sanchez-Gracia A."/>
            <person name="Saranga D.J."/>
            <person name="Sato H."/>
            <person name="Schaeffer S.W."/>
            <person name="Schatz M.C."/>
            <person name="Schlenke T."/>
            <person name="Schwartz R."/>
            <person name="Segarra C."/>
            <person name="Singh R.S."/>
            <person name="Sirot L."/>
            <person name="Sirota M."/>
            <person name="Sisneros N.B."/>
            <person name="Smith C.D."/>
            <person name="Smith T.F."/>
            <person name="Spieth J."/>
            <person name="Stage D.E."/>
            <person name="Stark A."/>
            <person name="Stephan W."/>
            <person name="Strausberg R.L."/>
            <person name="Strempel S."/>
            <person name="Sturgill D."/>
            <person name="Sutton G."/>
            <person name="Sutton G.G."/>
            <person name="Tao W."/>
            <person name="Teichmann S."/>
            <person name="Tobari Y.N."/>
            <person name="Tomimura Y."/>
            <person name="Tsolas J.M."/>
            <person name="Valente V.L."/>
            <person name="Venter E."/>
            <person name="Venter J.C."/>
            <person name="Vicario S."/>
            <person name="Vieira F.G."/>
            <person name="Vilella A.J."/>
            <person name="Villasante A."/>
            <person name="Walenz B."/>
            <person name="Wang J."/>
            <person name="Wasserman M."/>
            <person name="Watts T."/>
            <person name="Wilson D."/>
            <person name="Wilson R.K."/>
            <person name="Wing R.A."/>
            <person name="Wolfner M.F."/>
            <person name="Wong A."/>
            <person name="Wong G.K."/>
            <person name="Wu C.I."/>
            <person name="Wu G."/>
            <person name="Yamamoto D."/>
            <person name="Yang H.P."/>
            <person name="Yang S.P."/>
            <person name="Yorke J.A."/>
            <person name="Yoshida K."/>
            <person name="Zdobnov E."/>
            <person name="Zhang P."/>
            <person name="Zhang Y."/>
            <person name="Zimin A.V."/>
            <person name="Baldwin J."/>
            <person name="Abdouelleil A."/>
            <person name="Abdulkadir J."/>
            <person name="Abebe A."/>
            <person name="Abera B."/>
            <person name="Abreu J."/>
            <person name="Acer S.C."/>
            <person name="Aftuck L."/>
            <person name="Alexander A."/>
            <person name="An P."/>
            <person name="Anderson E."/>
            <person name="Anderson S."/>
            <person name="Arachi H."/>
            <person name="Azer M."/>
            <person name="Bachantsang P."/>
            <person name="Barry A."/>
            <person name="Bayul T."/>
            <person name="Berlin A."/>
            <person name="Bessette D."/>
            <person name="Bloom T."/>
            <person name="Blye J."/>
            <person name="Boguslavskiy L."/>
            <person name="Bonnet C."/>
            <person name="Boukhgalter B."/>
            <person name="Bourzgui I."/>
            <person name="Brown A."/>
            <person name="Cahill P."/>
            <person name="Channer S."/>
            <person name="Cheshatsang Y."/>
            <person name="Chuda L."/>
            <person name="Citroen M."/>
            <person name="Collymore A."/>
            <person name="Cooke P."/>
            <person name="Costello M."/>
            <person name="D'Aco K."/>
            <person name="Daza R."/>
            <person name="De Haan G."/>
            <person name="DeGray S."/>
            <person name="DeMaso C."/>
            <person name="Dhargay N."/>
            <person name="Dooley K."/>
            <person name="Dooley E."/>
            <person name="Doricent M."/>
            <person name="Dorje P."/>
            <person name="Dorjee K."/>
            <person name="Dupes A."/>
            <person name="Elong R."/>
            <person name="Falk J."/>
            <person name="Farina A."/>
            <person name="Faro S."/>
            <person name="Ferguson D."/>
            <person name="Fisher S."/>
            <person name="Foley C.D."/>
            <person name="Franke A."/>
            <person name="Friedrich D."/>
            <person name="Gadbois L."/>
            <person name="Gearin G."/>
            <person name="Gearin C.R."/>
            <person name="Giannoukos G."/>
            <person name="Goode T."/>
            <person name="Graham J."/>
            <person name="Grandbois E."/>
            <person name="Grewal S."/>
            <person name="Gyaltsen K."/>
            <person name="Hafez N."/>
            <person name="Hagos B."/>
            <person name="Hall J."/>
            <person name="Henson C."/>
            <person name="Hollinger A."/>
            <person name="Honan T."/>
            <person name="Huard M.D."/>
            <person name="Hughes L."/>
            <person name="Hurhula B."/>
            <person name="Husby M.E."/>
            <person name="Kamat A."/>
            <person name="Kanga B."/>
            <person name="Kashin S."/>
            <person name="Khazanovich D."/>
            <person name="Kisner P."/>
            <person name="Lance K."/>
            <person name="Lara M."/>
            <person name="Lee W."/>
            <person name="Lennon N."/>
            <person name="Letendre F."/>
            <person name="LeVine R."/>
            <person name="Lipovsky A."/>
            <person name="Liu X."/>
            <person name="Liu J."/>
            <person name="Liu S."/>
            <person name="Lokyitsang T."/>
            <person name="Lokyitsang Y."/>
            <person name="Lubonja R."/>
            <person name="Lui A."/>
            <person name="MacDonald P."/>
            <person name="Magnisalis V."/>
            <person name="Maru K."/>
            <person name="Matthews C."/>
            <person name="McCusker W."/>
            <person name="McDonough S."/>
            <person name="Mehta T."/>
            <person name="Meldrim J."/>
            <person name="Meneus L."/>
            <person name="Mihai O."/>
            <person name="Mihalev A."/>
            <person name="Mihova T."/>
            <person name="Mittelman R."/>
            <person name="Mlenga V."/>
            <person name="Montmayeur A."/>
            <person name="Mulrain L."/>
            <person name="Navidi A."/>
            <person name="Naylor J."/>
            <person name="Negash T."/>
            <person name="Nguyen T."/>
            <person name="Nguyen N."/>
            <person name="Nicol R."/>
            <person name="Norbu C."/>
            <person name="Norbu N."/>
            <person name="Novod N."/>
            <person name="O'Neill B."/>
            <person name="Osman S."/>
            <person name="Markiewicz E."/>
            <person name="Oyono O.L."/>
            <person name="Patti C."/>
            <person name="Phunkhang P."/>
            <person name="Pierre F."/>
            <person name="Priest M."/>
            <person name="Raghuraman S."/>
            <person name="Rege F."/>
            <person name="Reyes R."/>
            <person name="Rise C."/>
            <person name="Rogov P."/>
            <person name="Ross K."/>
            <person name="Ryan E."/>
            <person name="Settipalli S."/>
            <person name="Shea T."/>
            <person name="Sherpa N."/>
            <person name="Shi L."/>
            <person name="Shih D."/>
            <person name="Sparrow T."/>
            <person name="Spaulding J."/>
            <person name="Stalker J."/>
            <person name="Stange-Thomann N."/>
            <person name="Stavropoulos S."/>
            <person name="Stone C."/>
            <person name="Strader C."/>
            <person name="Tesfaye S."/>
            <person name="Thomson T."/>
            <person name="Thoulutsang Y."/>
            <person name="Thoulutsang D."/>
            <person name="Topham K."/>
            <person name="Topping I."/>
            <person name="Tsamla T."/>
            <person name="Vassiliev H."/>
            <person name="Vo A."/>
            <person name="Wangchuk T."/>
            <person name="Wangdi T."/>
            <person name="Weiand M."/>
            <person name="Wilkinson J."/>
            <person name="Wilson A."/>
            <person name="Yadav S."/>
            <person name="Young G."/>
            <person name="Yu Q."/>
            <person name="Zembek L."/>
            <person name="Zhong D."/>
            <person name="Zimmer A."/>
            <person name="Zwirko Z."/>
            <person name="Jaffe D.B."/>
            <person name="Alvarez P."/>
            <person name="Brockman W."/>
            <person name="Butler J."/>
            <person name="Chin C."/>
            <person name="Gnerre S."/>
            <person name="Grabherr M."/>
            <person name="Kleber M."/>
            <person name="Mauceli E."/>
            <person name="MacCallum I."/>
        </authorList>
    </citation>
    <scope>NUCLEOTIDE SEQUENCE [LARGE SCALE GENOMIC DNA]</scope>
    <source>
        <strain evidence="3">Tucson 15287-2541.00</strain>
    </source>
</reference>
<evidence type="ECO:0000313" key="2">
    <source>
        <dbReference type="EMBL" id="EDV99135.1"/>
    </source>
</evidence>
<feature type="compositionally biased region" description="Polar residues" evidence="1">
    <location>
        <begin position="241"/>
        <end position="254"/>
    </location>
</feature>
<name>B4JQF5_DROGR</name>
<dbReference type="KEGG" id="dgr:6566720"/>
<dbReference type="eggNOG" id="ENOG502TBBD">
    <property type="taxonomic scope" value="Eukaryota"/>
</dbReference>
<evidence type="ECO:0000256" key="1">
    <source>
        <dbReference type="SAM" id="MobiDB-lite"/>
    </source>
</evidence>
<dbReference type="PhylomeDB" id="B4JQF5"/>
<protein>
    <submittedName>
        <fullName evidence="2">GH13689</fullName>
    </submittedName>
</protein>
<organism evidence="3">
    <name type="scientific">Drosophila grimshawi</name>
    <name type="common">Hawaiian fruit fly</name>
    <name type="synonym">Idiomyia grimshawi</name>
    <dbReference type="NCBI Taxonomy" id="7222"/>
    <lineage>
        <taxon>Eukaryota</taxon>
        <taxon>Metazoa</taxon>
        <taxon>Ecdysozoa</taxon>
        <taxon>Arthropoda</taxon>
        <taxon>Hexapoda</taxon>
        <taxon>Insecta</taxon>
        <taxon>Pterygota</taxon>
        <taxon>Neoptera</taxon>
        <taxon>Endopterygota</taxon>
        <taxon>Diptera</taxon>
        <taxon>Brachycera</taxon>
        <taxon>Muscomorpha</taxon>
        <taxon>Ephydroidea</taxon>
        <taxon>Drosophilidae</taxon>
        <taxon>Drosophila</taxon>
        <taxon>Hawaiian Drosophila</taxon>
    </lineage>
</organism>
<accession>B4JQF5</accession>
<dbReference type="InParanoid" id="B4JQF5"/>
<dbReference type="EMBL" id="CH916372">
    <property type="protein sequence ID" value="EDV99135.1"/>
    <property type="molecule type" value="Genomic_DNA"/>
</dbReference>
<dbReference type="AlphaFoldDB" id="B4JQF5"/>
<dbReference type="Proteomes" id="UP000001070">
    <property type="component" value="Unassembled WGS sequence"/>
</dbReference>
<evidence type="ECO:0000313" key="3">
    <source>
        <dbReference type="Proteomes" id="UP000001070"/>
    </source>
</evidence>